<dbReference type="RefSeq" id="WP_086284803.1">
    <property type="nucleotide sequence ID" value="NZ_NGMO01000003.1"/>
</dbReference>
<organism evidence="4 5">
    <name type="scientific">Candidatus Enterococcus wittei</name>
    <dbReference type="NCBI Taxonomy" id="1987383"/>
    <lineage>
        <taxon>Bacteria</taxon>
        <taxon>Bacillati</taxon>
        <taxon>Bacillota</taxon>
        <taxon>Bacilli</taxon>
        <taxon>Lactobacillales</taxon>
        <taxon>Enterococcaceae</taxon>
        <taxon>Enterococcus</taxon>
    </lineage>
</organism>
<evidence type="ECO:0000313" key="4">
    <source>
        <dbReference type="EMBL" id="OTP10015.1"/>
    </source>
</evidence>
<feature type="domain" description="Glycoside hydrolase family 20 catalytic" evidence="3">
    <location>
        <begin position="4"/>
        <end position="311"/>
    </location>
</feature>
<comment type="similarity">
    <text evidence="1">Belongs to the glycosyl hydrolase 20 family.</text>
</comment>
<proteinExistence type="inferred from homology"/>
<sequence>MEKGLMIDVGRKFWSLEDLRKLILLLKKEKLTHLQLHLSDSSGFRLKSEMYPEITSKECYIKEEMLDFLAFAKEQNITIIPDIDSPGHLGVVLKEHPEFILKYIDEKGNEQPAKDALDVSNPEAVAFIKNIYREFIAVFSGCSTWHIGGDEFIDFQTIELYPSLIQRSKEIFGQKATGLEFYVSYVNELTSLMKEQGITCRIWNDGFFRKDHVSIVELTKDVEVCYWTNWDKNMASIRFWLKKGYNIINFDDNDLYYVLGEKAGYTYPTLEHFKYNKFSGNQFLTEEEMKQVKGTFMSVWCDDFAAKTTTEIMADLAILLPKFVTELEKGQE</sequence>
<dbReference type="PANTHER" id="PTHR43678">
    <property type="entry name" value="PUTATIVE (AFU_ORTHOLOGUE AFUA_2G00640)-RELATED"/>
    <property type="match status" value="1"/>
</dbReference>
<dbReference type="GO" id="GO:0005975">
    <property type="term" value="P:carbohydrate metabolic process"/>
    <property type="evidence" value="ECO:0007669"/>
    <property type="project" value="InterPro"/>
</dbReference>
<keyword evidence="5" id="KW-1185">Reference proteome</keyword>
<dbReference type="InterPro" id="IPR017853">
    <property type="entry name" value="GH"/>
</dbReference>
<evidence type="ECO:0000313" key="5">
    <source>
        <dbReference type="Proteomes" id="UP000194933"/>
    </source>
</evidence>
<dbReference type="EMBL" id="NGMO01000003">
    <property type="protein sequence ID" value="OTP10015.1"/>
    <property type="molecule type" value="Genomic_DNA"/>
</dbReference>
<dbReference type="InterPro" id="IPR052764">
    <property type="entry name" value="GH20_Enzymes"/>
</dbReference>
<dbReference type="PANTHER" id="PTHR43678:SF1">
    <property type="entry name" value="BETA-N-ACETYLHEXOSAMINIDASE"/>
    <property type="match status" value="1"/>
</dbReference>
<dbReference type="Proteomes" id="UP000194933">
    <property type="component" value="Unassembled WGS sequence"/>
</dbReference>
<keyword evidence="2" id="KW-0378">Hydrolase</keyword>
<gene>
    <name evidence="4" type="ORF">A5844_001712</name>
</gene>
<dbReference type="SUPFAM" id="SSF51445">
    <property type="entry name" value="(Trans)glycosidases"/>
    <property type="match status" value="1"/>
</dbReference>
<protein>
    <recommendedName>
        <fullName evidence="3">Glycoside hydrolase family 20 catalytic domain-containing protein</fullName>
    </recommendedName>
</protein>
<dbReference type="STRING" id="1987383.A5844_001712"/>
<dbReference type="GO" id="GO:0004563">
    <property type="term" value="F:beta-N-acetylhexosaminidase activity"/>
    <property type="evidence" value="ECO:0007669"/>
    <property type="project" value="UniProtKB-ARBA"/>
</dbReference>
<dbReference type="Pfam" id="PF00728">
    <property type="entry name" value="Glyco_hydro_20"/>
    <property type="match status" value="1"/>
</dbReference>
<reference evidence="4 5" key="1">
    <citation type="submission" date="2017-05" db="EMBL/GenBank/DDBJ databases">
        <title>The Genome Sequence of Enterococcus sp. 10A9_DIV0425.</title>
        <authorList>
            <consortium name="The Broad Institute Genomics Platform"/>
            <consortium name="The Broad Institute Genomic Center for Infectious Diseases"/>
            <person name="Earl A."/>
            <person name="Manson A."/>
            <person name="Schwartman J."/>
            <person name="Gilmore M."/>
            <person name="Abouelleil A."/>
            <person name="Cao P."/>
            <person name="Chapman S."/>
            <person name="Cusick C."/>
            <person name="Shea T."/>
            <person name="Young S."/>
            <person name="Neafsey D."/>
            <person name="Nusbaum C."/>
            <person name="Birren B."/>
        </authorList>
    </citation>
    <scope>NUCLEOTIDE SEQUENCE [LARGE SCALE GENOMIC DNA]</scope>
    <source>
        <strain evidence="4 5">10A9_DIV0425</strain>
    </source>
</reference>
<name>A0A242JXH0_9ENTE</name>
<accession>A0A242JXH0</accession>
<evidence type="ECO:0000256" key="1">
    <source>
        <dbReference type="ARBA" id="ARBA00006285"/>
    </source>
</evidence>
<dbReference type="AlphaFoldDB" id="A0A242JXH0"/>
<dbReference type="InterPro" id="IPR015883">
    <property type="entry name" value="Glyco_hydro_20_cat"/>
</dbReference>
<comment type="caution">
    <text evidence="4">The sequence shown here is derived from an EMBL/GenBank/DDBJ whole genome shotgun (WGS) entry which is preliminary data.</text>
</comment>
<dbReference type="Gene3D" id="3.20.20.80">
    <property type="entry name" value="Glycosidases"/>
    <property type="match status" value="1"/>
</dbReference>
<evidence type="ECO:0000259" key="3">
    <source>
        <dbReference type="Pfam" id="PF00728"/>
    </source>
</evidence>
<evidence type="ECO:0000256" key="2">
    <source>
        <dbReference type="ARBA" id="ARBA00022801"/>
    </source>
</evidence>